<comment type="caution">
    <text evidence="1">The sequence shown here is derived from an EMBL/GenBank/DDBJ whole genome shotgun (WGS) entry which is preliminary data.</text>
</comment>
<reference evidence="1" key="1">
    <citation type="journal article" date="2015" name="Nature">
        <title>Complex archaea that bridge the gap between prokaryotes and eukaryotes.</title>
        <authorList>
            <person name="Spang A."/>
            <person name="Saw J.H."/>
            <person name="Jorgensen S.L."/>
            <person name="Zaremba-Niedzwiedzka K."/>
            <person name="Martijn J."/>
            <person name="Lind A.E."/>
            <person name="van Eijk R."/>
            <person name="Schleper C."/>
            <person name="Guy L."/>
            <person name="Ettema T.J."/>
        </authorList>
    </citation>
    <scope>NUCLEOTIDE SEQUENCE</scope>
</reference>
<organism evidence="1">
    <name type="scientific">marine sediment metagenome</name>
    <dbReference type="NCBI Taxonomy" id="412755"/>
    <lineage>
        <taxon>unclassified sequences</taxon>
        <taxon>metagenomes</taxon>
        <taxon>ecological metagenomes</taxon>
    </lineage>
</organism>
<accession>A0A0F9REH0</accession>
<evidence type="ECO:0000313" key="1">
    <source>
        <dbReference type="EMBL" id="KKN54875.1"/>
    </source>
</evidence>
<name>A0A0F9REH0_9ZZZZ</name>
<dbReference type="AlphaFoldDB" id="A0A0F9REH0"/>
<gene>
    <name evidence="1" type="ORF">LCGC14_0587680</name>
</gene>
<protein>
    <submittedName>
        <fullName evidence="1">Uncharacterized protein</fullName>
    </submittedName>
</protein>
<sequence>MALFCDDCAQRVRARGGCPKHPMANVSEVLPKDGFVWFGKSKELPFNRGNRPIKEPVSGT</sequence>
<dbReference type="EMBL" id="LAZR01000908">
    <property type="protein sequence ID" value="KKN54875.1"/>
    <property type="molecule type" value="Genomic_DNA"/>
</dbReference>
<proteinExistence type="predicted"/>